<dbReference type="GO" id="GO:0016020">
    <property type="term" value="C:membrane"/>
    <property type="evidence" value="ECO:0007669"/>
    <property type="project" value="UniProtKB-SubCell"/>
</dbReference>
<dbReference type="InParanoid" id="A0A165RJA0"/>
<keyword evidence="8" id="KW-1185">Reference proteome</keyword>
<dbReference type="AlphaFoldDB" id="A0A165RJA0"/>
<evidence type="ECO:0000256" key="2">
    <source>
        <dbReference type="ARBA" id="ARBA00007262"/>
    </source>
</evidence>
<comment type="subcellular location">
    <subcellularLocation>
        <location evidence="1">Membrane</location>
        <topology evidence="1">Multi-pass membrane protein</topology>
    </subcellularLocation>
</comment>
<dbReference type="Proteomes" id="UP000076761">
    <property type="component" value="Unassembled WGS sequence"/>
</dbReference>
<dbReference type="InterPro" id="IPR009311">
    <property type="entry name" value="IFI6/IFI27-like"/>
</dbReference>
<feature type="transmembrane region" description="Helical" evidence="6">
    <location>
        <begin position="66"/>
        <end position="91"/>
    </location>
</feature>
<evidence type="ECO:0000256" key="4">
    <source>
        <dbReference type="ARBA" id="ARBA00022989"/>
    </source>
</evidence>
<evidence type="ECO:0000256" key="5">
    <source>
        <dbReference type="ARBA" id="ARBA00023136"/>
    </source>
</evidence>
<dbReference type="EMBL" id="KV425581">
    <property type="protein sequence ID" value="KZT23893.1"/>
    <property type="molecule type" value="Genomic_DNA"/>
</dbReference>
<gene>
    <name evidence="7" type="ORF">NEOLEDRAFT_505223</name>
</gene>
<evidence type="ECO:0000313" key="7">
    <source>
        <dbReference type="EMBL" id="KZT23893.1"/>
    </source>
</evidence>
<keyword evidence="5 6" id="KW-0472">Membrane</keyword>
<evidence type="ECO:0000256" key="3">
    <source>
        <dbReference type="ARBA" id="ARBA00022692"/>
    </source>
</evidence>
<name>A0A165RJA0_9AGAM</name>
<sequence length="143" mass="15004">MRERSRMAPFPFALNLNGSLAGKGDSTLQAEVNSSITIKEQLSSAAPDVNSLLSNAKEWFKAHKEIFIVIAIVLLILFLIIILTVAIPHLLVGIVHSLGFGVKGIAKGSLAALYQATFLGGSILKGSVFACMQSVGALGACHG</sequence>
<evidence type="ECO:0000313" key="8">
    <source>
        <dbReference type="Proteomes" id="UP000076761"/>
    </source>
</evidence>
<dbReference type="Pfam" id="PF06140">
    <property type="entry name" value="Ifi-6-16"/>
    <property type="match status" value="1"/>
</dbReference>
<evidence type="ECO:0000256" key="1">
    <source>
        <dbReference type="ARBA" id="ARBA00004141"/>
    </source>
</evidence>
<reference evidence="7 8" key="1">
    <citation type="journal article" date="2016" name="Mol. Biol. Evol.">
        <title>Comparative Genomics of Early-Diverging Mushroom-Forming Fungi Provides Insights into the Origins of Lignocellulose Decay Capabilities.</title>
        <authorList>
            <person name="Nagy L.G."/>
            <person name="Riley R."/>
            <person name="Tritt A."/>
            <person name="Adam C."/>
            <person name="Daum C."/>
            <person name="Floudas D."/>
            <person name="Sun H."/>
            <person name="Yadav J.S."/>
            <person name="Pangilinan J."/>
            <person name="Larsson K.H."/>
            <person name="Matsuura K."/>
            <person name="Barry K."/>
            <person name="Labutti K."/>
            <person name="Kuo R."/>
            <person name="Ohm R.A."/>
            <person name="Bhattacharya S.S."/>
            <person name="Shirouzu T."/>
            <person name="Yoshinaga Y."/>
            <person name="Martin F.M."/>
            <person name="Grigoriev I.V."/>
            <person name="Hibbett D.S."/>
        </authorList>
    </citation>
    <scope>NUCLEOTIDE SEQUENCE [LARGE SCALE GENOMIC DNA]</scope>
    <source>
        <strain evidence="7 8">HHB14362 ss-1</strain>
    </source>
</reference>
<dbReference type="Gene3D" id="6.10.110.10">
    <property type="match status" value="1"/>
</dbReference>
<dbReference type="InterPro" id="IPR038213">
    <property type="entry name" value="IFI6/IFI27-like_sf"/>
</dbReference>
<comment type="similarity">
    <text evidence="2">Belongs to the IFI6/IFI27 family.</text>
</comment>
<keyword evidence="4 6" id="KW-1133">Transmembrane helix</keyword>
<evidence type="ECO:0000256" key="6">
    <source>
        <dbReference type="SAM" id="Phobius"/>
    </source>
</evidence>
<keyword evidence="3 6" id="KW-0812">Transmembrane</keyword>
<organism evidence="7 8">
    <name type="scientific">Neolentinus lepideus HHB14362 ss-1</name>
    <dbReference type="NCBI Taxonomy" id="1314782"/>
    <lineage>
        <taxon>Eukaryota</taxon>
        <taxon>Fungi</taxon>
        <taxon>Dikarya</taxon>
        <taxon>Basidiomycota</taxon>
        <taxon>Agaricomycotina</taxon>
        <taxon>Agaricomycetes</taxon>
        <taxon>Gloeophyllales</taxon>
        <taxon>Gloeophyllaceae</taxon>
        <taxon>Neolentinus</taxon>
    </lineage>
</organism>
<accession>A0A165RJA0</accession>
<dbReference type="OrthoDB" id="440424at2759"/>
<protein>
    <submittedName>
        <fullName evidence="7">Uncharacterized protein</fullName>
    </submittedName>
</protein>
<proteinExistence type="inferred from homology"/>